<dbReference type="EMBL" id="LATX01001835">
    <property type="protein sequence ID" value="KTB37645.1"/>
    <property type="molecule type" value="Genomic_DNA"/>
</dbReference>
<evidence type="ECO:0000313" key="2">
    <source>
        <dbReference type="EMBL" id="KTB37645.1"/>
    </source>
</evidence>
<accession>A0A0W0FMT5</accession>
<keyword evidence="1" id="KW-0812">Transmembrane</keyword>
<evidence type="ECO:0000313" key="3">
    <source>
        <dbReference type="EMBL" id="KTB43294.1"/>
    </source>
</evidence>
<organism evidence="2 4">
    <name type="scientific">Moniliophthora roreri</name>
    <name type="common">Frosty pod rot fungus</name>
    <name type="synonym">Monilia roreri</name>
    <dbReference type="NCBI Taxonomy" id="221103"/>
    <lineage>
        <taxon>Eukaryota</taxon>
        <taxon>Fungi</taxon>
        <taxon>Dikarya</taxon>
        <taxon>Basidiomycota</taxon>
        <taxon>Agaricomycotina</taxon>
        <taxon>Agaricomycetes</taxon>
        <taxon>Agaricomycetidae</taxon>
        <taxon>Agaricales</taxon>
        <taxon>Marasmiineae</taxon>
        <taxon>Marasmiaceae</taxon>
        <taxon>Moniliophthora</taxon>
    </lineage>
</organism>
<evidence type="ECO:0000256" key="1">
    <source>
        <dbReference type="SAM" id="Phobius"/>
    </source>
</evidence>
<dbReference type="Proteomes" id="UP000054988">
    <property type="component" value="Unassembled WGS sequence"/>
</dbReference>
<gene>
    <name evidence="3" type="ORF">WG66_4129</name>
    <name evidence="2" type="ORF">WG66_9810</name>
</gene>
<proteinExistence type="predicted"/>
<evidence type="ECO:0000313" key="4">
    <source>
        <dbReference type="Proteomes" id="UP000054988"/>
    </source>
</evidence>
<dbReference type="EMBL" id="LATX01001209">
    <property type="protein sequence ID" value="KTB43294.1"/>
    <property type="molecule type" value="Genomic_DNA"/>
</dbReference>
<keyword evidence="1" id="KW-1133">Transmembrane helix</keyword>
<name>A0A0W0FMT5_MONRR</name>
<sequence>MEQQTAARWTEWKTADNKGFVIPTIIHDSMMYLPRRIGRARPFEASYETYKLKRDRPIHYLKPTMQFNNFFFATVVAAVSASSAYAALVPRANPTCGTTEDATLSDCRNLVNSKWTDSMLNYDRTCTWGLIFRAYNPICSPGNCCVYVTNENYFTSVVQDAAKAIVNGCASSGTNSVNGVIEIGDGDRVCIGSGNACGDCFDD</sequence>
<protein>
    <submittedName>
        <fullName evidence="2">Uncharacterized protein</fullName>
    </submittedName>
</protein>
<comment type="caution">
    <text evidence="2">The sequence shown here is derived from an EMBL/GenBank/DDBJ whole genome shotgun (WGS) entry which is preliminary data.</text>
</comment>
<keyword evidence="1" id="KW-0472">Membrane</keyword>
<dbReference type="AlphaFoldDB" id="A0A0W0FMT5"/>
<reference evidence="2 4" key="1">
    <citation type="submission" date="2015-12" db="EMBL/GenBank/DDBJ databases">
        <title>Draft genome sequence of Moniliophthora roreri, the causal agent of frosty pod rot of cacao.</title>
        <authorList>
            <person name="Aime M.C."/>
            <person name="Diaz-Valderrama J.R."/>
            <person name="Kijpornyongpan T."/>
            <person name="Phillips-Mora W."/>
        </authorList>
    </citation>
    <scope>NUCLEOTIDE SEQUENCE [LARGE SCALE GENOMIC DNA]</scope>
    <source>
        <strain evidence="2 4">MCA 2952</strain>
    </source>
</reference>
<feature type="transmembrane region" description="Helical" evidence="1">
    <location>
        <begin position="70"/>
        <end position="88"/>
    </location>
</feature>